<accession>A0A1C4Z7A4</accession>
<dbReference type="OrthoDB" id="3578944at2"/>
<dbReference type="STRING" id="262898.GA0070564_105138"/>
<dbReference type="Proteomes" id="UP000199504">
    <property type="component" value="Unassembled WGS sequence"/>
</dbReference>
<name>A0A1C4Z7A4_9ACTN</name>
<evidence type="ECO:0000313" key="6">
    <source>
        <dbReference type="Proteomes" id="UP000199504"/>
    </source>
</evidence>
<keyword evidence="4" id="KW-0472">Membrane</keyword>
<dbReference type="GO" id="GO:0070273">
    <property type="term" value="F:phosphatidylinositol-4-phosphate binding"/>
    <property type="evidence" value="ECO:0007669"/>
    <property type="project" value="InterPro"/>
</dbReference>
<gene>
    <name evidence="5" type="ORF">GA0070564_105138</name>
</gene>
<dbReference type="Gene3D" id="1.10.3630.10">
    <property type="entry name" value="yeast vps74-n-term truncation variant domain like"/>
    <property type="match status" value="1"/>
</dbReference>
<proteinExistence type="predicted"/>
<dbReference type="AlphaFoldDB" id="A0A1C4Z7A4"/>
<evidence type="ECO:0000256" key="2">
    <source>
        <dbReference type="ARBA" id="ARBA00023034"/>
    </source>
</evidence>
<dbReference type="RefSeq" id="WP_091609821.1">
    <property type="nucleotide sequence ID" value="NZ_FMCX01000005.1"/>
</dbReference>
<keyword evidence="2" id="KW-0333">Golgi apparatus</keyword>
<dbReference type="Pfam" id="PF05719">
    <property type="entry name" value="GPP34"/>
    <property type="match status" value="1"/>
</dbReference>
<dbReference type="GO" id="GO:0012505">
    <property type="term" value="C:endomembrane system"/>
    <property type="evidence" value="ECO:0007669"/>
    <property type="project" value="UniProtKB-ARBA"/>
</dbReference>
<sequence>MTNHSAHSAYRLADALFLIGHDEFSGKPHGATDRLEFALAGAAMAELIFERRITIDNGNVVAIDRRLWQEPLTDLIVTEILGREGAHPTRLWIRYLREHQQIRERVGTRLVNNGVVRREQSRGLRRTVRWPAVDPNQAAAPRVRLTALLMRHEQQQLDVETLLLASLTGAVGVGQVAFDEQVTAKMRDCRKFLPPPLDGLVAAVVTALDAATVAVRR</sequence>
<keyword evidence="3" id="KW-0446">Lipid-binding</keyword>
<keyword evidence="6" id="KW-1185">Reference proteome</keyword>
<dbReference type="EMBL" id="FMCX01000005">
    <property type="protein sequence ID" value="SCF28744.1"/>
    <property type="molecule type" value="Genomic_DNA"/>
</dbReference>
<dbReference type="InterPro" id="IPR008628">
    <property type="entry name" value="GPP34-like"/>
</dbReference>
<dbReference type="InterPro" id="IPR038261">
    <property type="entry name" value="GPP34-like_sf"/>
</dbReference>
<evidence type="ECO:0000256" key="3">
    <source>
        <dbReference type="ARBA" id="ARBA00023121"/>
    </source>
</evidence>
<evidence type="ECO:0000313" key="5">
    <source>
        <dbReference type="EMBL" id="SCF28744.1"/>
    </source>
</evidence>
<reference evidence="6" key="1">
    <citation type="submission" date="2016-06" db="EMBL/GenBank/DDBJ databases">
        <authorList>
            <person name="Varghese N."/>
            <person name="Submissions Spin"/>
        </authorList>
    </citation>
    <scope>NUCLEOTIDE SEQUENCE [LARGE SCALE GENOMIC DNA]</scope>
    <source>
        <strain evidence="6">DSM 44830</strain>
    </source>
</reference>
<evidence type="ECO:0000256" key="1">
    <source>
        <dbReference type="ARBA" id="ARBA00004255"/>
    </source>
</evidence>
<evidence type="ECO:0000256" key="4">
    <source>
        <dbReference type="ARBA" id="ARBA00023136"/>
    </source>
</evidence>
<protein>
    <submittedName>
        <fullName evidence="5">Golgi phosphoprotein 3 (GPP34)</fullName>
    </submittedName>
</protein>
<organism evidence="5 6">
    <name type="scientific">Micromonospora mirobrigensis</name>
    <dbReference type="NCBI Taxonomy" id="262898"/>
    <lineage>
        <taxon>Bacteria</taxon>
        <taxon>Bacillati</taxon>
        <taxon>Actinomycetota</taxon>
        <taxon>Actinomycetes</taxon>
        <taxon>Micromonosporales</taxon>
        <taxon>Micromonosporaceae</taxon>
        <taxon>Micromonospora</taxon>
    </lineage>
</organism>
<comment type="subcellular location">
    <subcellularLocation>
        <location evidence="1">Golgi apparatus membrane</location>
        <topology evidence="1">Peripheral membrane protein</topology>
        <orientation evidence="1">Cytoplasmic side</orientation>
    </subcellularLocation>
</comment>
<dbReference type="GO" id="GO:0005737">
    <property type="term" value="C:cytoplasm"/>
    <property type="evidence" value="ECO:0007669"/>
    <property type="project" value="UniProtKB-ARBA"/>
</dbReference>